<feature type="domain" description="HTH luxR-type" evidence="2">
    <location>
        <begin position="297"/>
        <end position="354"/>
    </location>
</feature>
<keyword evidence="1" id="KW-0472">Membrane</keyword>
<accession>A0A916U045</accession>
<keyword evidence="1" id="KW-0812">Transmembrane</keyword>
<protein>
    <submittedName>
        <fullName evidence="3">LuxR family transcriptional regulator</fullName>
    </submittedName>
</protein>
<keyword evidence="1" id="KW-1133">Transmembrane helix</keyword>
<name>A0A916U045_9HYPH</name>
<dbReference type="InterPro" id="IPR000792">
    <property type="entry name" value="Tscrpt_reg_LuxR_C"/>
</dbReference>
<dbReference type="InterPro" id="IPR016032">
    <property type="entry name" value="Sig_transdc_resp-reg_C-effctor"/>
</dbReference>
<dbReference type="SUPFAM" id="SSF46894">
    <property type="entry name" value="C-terminal effector domain of the bipartite response regulators"/>
    <property type="match status" value="1"/>
</dbReference>
<dbReference type="GO" id="GO:0003677">
    <property type="term" value="F:DNA binding"/>
    <property type="evidence" value="ECO:0007669"/>
    <property type="project" value="InterPro"/>
</dbReference>
<dbReference type="InterPro" id="IPR036388">
    <property type="entry name" value="WH-like_DNA-bd_sf"/>
</dbReference>
<comment type="caution">
    <text evidence="3">The sequence shown here is derived from an EMBL/GenBank/DDBJ whole genome shotgun (WGS) entry which is preliminary data.</text>
</comment>
<evidence type="ECO:0000313" key="3">
    <source>
        <dbReference type="EMBL" id="GGC55209.1"/>
    </source>
</evidence>
<reference evidence="3" key="2">
    <citation type="submission" date="2020-09" db="EMBL/GenBank/DDBJ databases">
        <authorList>
            <person name="Sun Q."/>
            <person name="Zhou Y."/>
        </authorList>
    </citation>
    <scope>NUCLEOTIDE SEQUENCE</scope>
    <source>
        <strain evidence="3">CGMCC 1.12919</strain>
    </source>
</reference>
<dbReference type="EMBL" id="BMGG01000002">
    <property type="protein sequence ID" value="GGC55209.1"/>
    <property type="molecule type" value="Genomic_DNA"/>
</dbReference>
<evidence type="ECO:0000256" key="1">
    <source>
        <dbReference type="SAM" id="Phobius"/>
    </source>
</evidence>
<dbReference type="AlphaFoldDB" id="A0A916U045"/>
<proteinExistence type="predicted"/>
<keyword evidence="4" id="KW-1185">Reference proteome</keyword>
<dbReference type="Gene3D" id="1.10.10.10">
    <property type="entry name" value="Winged helix-like DNA-binding domain superfamily/Winged helix DNA-binding domain"/>
    <property type="match status" value="1"/>
</dbReference>
<reference evidence="3" key="1">
    <citation type="journal article" date="2014" name="Int. J. Syst. Evol. Microbiol.">
        <title>Complete genome sequence of Corynebacterium casei LMG S-19264T (=DSM 44701T), isolated from a smear-ripened cheese.</title>
        <authorList>
            <consortium name="US DOE Joint Genome Institute (JGI-PGF)"/>
            <person name="Walter F."/>
            <person name="Albersmeier A."/>
            <person name="Kalinowski J."/>
            <person name="Ruckert C."/>
        </authorList>
    </citation>
    <scope>NUCLEOTIDE SEQUENCE</scope>
    <source>
        <strain evidence="3">CGMCC 1.12919</strain>
    </source>
</reference>
<evidence type="ECO:0000313" key="4">
    <source>
        <dbReference type="Proteomes" id="UP000637002"/>
    </source>
</evidence>
<dbReference type="SMART" id="SM00421">
    <property type="entry name" value="HTH_LUXR"/>
    <property type="match status" value="1"/>
</dbReference>
<dbReference type="RefSeq" id="WP_188608292.1">
    <property type="nucleotide sequence ID" value="NZ_BMGG01000002.1"/>
</dbReference>
<dbReference type="Proteomes" id="UP000637002">
    <property type="component" value="Unassembled WGS sequence"/>
</dbReference>
<gene>
    <name evidence="3" type="ORF">GCM10010994_12640</name>
</gene>
<organism evidence="3 4">
    <name type="scientific">Chelatococcus reniformis</name>
    <dbReference type="NCBI Taxonomy" id="1494448"/>
    <lineage>
        <taxon>Bacteria</taxon>
        <taxon>Pseudomonadati</taxon>
        <taxon>Pseudomonadota</taxon>
        <taxon>Alphaproteobacteria</taxon>
        <taxon>Hyphomicrobiales</taxon>
        <taxon>Chelatococcaceae</taxon>
        <taxon>Chelatococcus</taxon>
    </lineage>
</organism>
<feature type="transmembrane region" description="Helical" evidence="1">
    <location>
        <begin position="29"/>
        <end position="52"/>
    </location>
</feature>
<evidence type="ECO:0000259" key="2">
    <source>
        <dbReference type="SMART" id="SM00421"/>
    </source>
</evidence>
<sequence>MDDAAEQLIDRAYEASIVPDRWPQLLHDLAVFMGGAGGAMFTIGSAGMAWTVSESFREVMEIISRSHTDNARLRSALALRHPGFVSDADLLTREEMSRSPFYRDLLRPRGWGWVAGTVIDIPNGDILAFSLERRLERGPVESRYIAALDGLRPHLARAALLTARLNRERVLAGIEILAQLGLPAVVLDASGKALAANGLLEQIPRQIRIGSFDRLSLGHAKGDELLQSALAEIRAGTGHRAVRSIGIPAIDESPALVVHLVPIRGAGQDLFTFGAAVLVATPVTVPAAPGSNLLSGLFDLTPAEAKLARALVGGHNLTSAAQAQGVSRETLKTHLEAVLAKTGTRRQAELVGLLAGIGATRPQTSDL</sequence>
<dbReference type="GO" id="GO:0006355">
    <property type="term" value="P:regulation of DNA-templated transcription"/>
    <property type="evidence" value="ECO:0007669"/>
    <property type="project" value="InterPro"/>
</dbReference>